<dbReference type="Pfam" id="PF00155">
    <property type="entry name" value="Aminotran_1_2"/>
    <property type="match status" value="1"/>
</dbReference>
<evidence type="ECO:0000313" key="4">
    <source>
        <dbReference type="Proteomes" id="UP000326554"/>
    </source>
</evidence>
<comment type="cofactor">
    <cofactor evidence="1">
        <name>pyridoxal 5'-phosphate</name>
        <dbReference type="ChEBI" id="CHEBI:597326"/>
    </cofactor>
</comment>
<dbReference type="Gene3D" id="3.90.1150.10">
    <property type="entry name" value="Aspartate Aminotransferase, domain 1"/>
    <property type="match status" value="1"/>
</dbReference>
<evidence type="ECO:0000259" key="2">
    <source>
        <dbReference type="Pfam" id="PF00155"/>
    </source>
</evidence>
<dbReference type="InterPro" id="IPR015421">
    <property type="entry name" value="PyrdxlP-dep_Trfase_major"/>
</dbReference>
<dbReference type="GO" id="GO:0030170">
    <property type="term" value="F:pyridoxal phosphate binding"/>
    <property type="evidence" value="ECO:0007669"/>
    <property type="project" value="InterPro"/>
</dbReference>
<evidence type="ECO:0000256" key="1">
    <source>
        <dbReference type="RuleBase" id="RU000481"/>
    </source>
</evidence>
<reference evidence="3 4" key="1">
    <citation type="submission" date="2019-09" db="EMBL/GenBank/DDBJ databases">
        <authorList>
            <person name="Park J.-S."/>
            <person name="Choi H.-J."/>
        </authorList>
    </citation>
    <scope>NUCLEOTIDE SEQUENCE [LARGE SCALE GENOMIC DNA]</scope>
    <source>
        <strain evidence="3 4">176SS1-4</strain>
    </source>
</reference>
<dbReference type="InterPro" id="IPR004838">
    <property type="entry name" value="NHTrfase_class1_PyrdxlP-BS"/>
</dbReference>
<dbReference type="InterPro" id="IPR015422">
    <property type="entry name" value="PyrdxlP-dep_Trfase_small"/>
</dbReference>
<feature type="domain" description="Aminotransferase class I/classII large" evidence="2">
    <location>
        <begin position="56"/>
        <end position="359"/>
    </location>
</feature>
<dbReference type="SUPFAM" id="SSF53383">
    <property type="entry name" value="PLP-dependent transferases"/>
    <property type="match status" value="1"/>
</dbReference>
<comment type="caution">
    <text evidence="3">The sequence shown here is derived from an EMBL/GenBank/DDBJ whole genome shotgun (WGS) entry which is preliminary data.</text>
</comment>
<dbReference type="InterPro" id="IPR015424">
    <property type="entry name" value="PyrdxlP-dep_Trfase"/>
</dbReference>
<dbReference type="InterPro" id="IPR004839">
    <property type="entry name" value="Aminotransferase_I/II_large"/>
</dbReference>
<dbReference type="PROSITE" id="PS00105">
    <property type="entry name" value="AA_TRANSFER_CLASS_1"/>
    <property type="match status" value="1"/>
</dbReference>
<evidence type="ECO:0000313" key="3">
    <source>
        <dbReference type="EMBL" id="KAA9005999.1"/>
    </source>
</evidence>
<name>A0A5J5GCU2_9RHOB</name>
<proteinExistence type="inferred from homology"/>
<dbReference type="PANTHER" id="PTHR43510">
    <property type="entry name" value="AMINOTRANSFERASE FUNCTION, HYPOTHETICAL (EUROFUNG)"/>
    <property type="match status" value="1"/>
</dbReference>
<keyword evidence="1 3" id="KW-0032">Aminotransferase</keyword>
<dbReference type="RefSeq" id="WP_150446251.1">
    <property type="nucleotide sequence ID" value="NZ_VYQE01000005.1"/>
</dbReference>
<protein>
    <recommendedName>
        <fullName evidence="1">Aminotransferase</fullName>
        <ecNumber evidence="1">2.6.1.-</ecNumber>
    </recommendedName>
</protein>
<dbReference type="CDD" id="cd00609">
    <property type="entry name" value="AAT_like"/>
    <property type="match status" value="1"/>
</dbReference>
<dbReference type="EMBL" id="VYQE01000005">
    <property type="protein sequence ID" value="KAA9005999.1"/>
    <property type="molecule type" value="Genomic_DNA"/>
</dbReference>
<dbReference type="EC" id="2.6.1.-" evidence="1"/>
<dbReference type="Gene3D" id="3.40.640.10">
    <property type="entry name" value="Type I PLP-dependent aspartate aminotransferase-like (Major domain)"/>
    <property type="match status" value="1"/>
</dbReference>
<gene>
    <name evidence="3" type="ORF">F3S47_15705</name>
</gene>
<comment type="similarity">
    <text evidence="1">Belongs to the class-I pyridoxal-phosphate-dependent aminotransferase family.</text>
</comment>
<accession>A0A5J5GCU2</accession>
<organism evidence="3 4">
    <name type="scientific">Histidinibacterium aquaticum</name>
    <dbReference type="NCBI Taxonomy" id="2613962"/>
    <lineage>
        <taxon>Bacteria</taxon>
        <taxon>Pseudomonadati</taxon>
        <taxon>Pseudomonadota</taxon>
        <taxon>Alphaproteobacteria</taxon>
        <taxon>Rhodobacterales</taxon>
        <taxon>Paracoccaceae</taxon>
        <taxon>Histidinibacterium</taxon>
    </lineage>
</organism>
<dbReference type="AlphaFoldDB" id="A0A5J5GCU2"/>
<dbReference type="GO" id="GO:0008483">
    <property type="term" value="F:transaminase activity"/>
    <property type="evidence" value="ECO:0007669"/>
    <property type="project" value="UniProtKB-KW"/>
</dbReference>
<dbReference type="Proteomes" id="UP000326554">
    <property type="component" value="Unassembled WGS sequence"/>
</dbReference>
<sequence length="367" mass="39735">MKIEPFGVEQWMNAWETRCELNLAETCVHSLTIGELLEIAGRTGTLEEELAGLPLTYGPITGSERLRGLVAGLHERRTAENVLICHGTIGANQLVYQALVGPGDKVVSITPTYQQHTAIPEALGAELVELQLRPEDGWLPDLDRLREAMAGGARLLTFTNPNNPTGSLMPPEMLDEIVAIAREADAWILSDEVYRGAEPGPSVADLYEKGIATGGMSKIFGLAGLRLGWIVAPTEILRLAELHRDYSTISVGRVDDHLASLALEHRQALIDRARRVTRGRRAQMADWIEATPRVGWVPPQAGTVALITYPGETPSRPLAERLLAETGVLLTPGSVMGVEGTLRVGYAQPEEVMTEGLARLGPVLSAL</sequence>
<keyword evidence="4" id="KW-1185">Reference proteome</keyword>
<dbReference type="PANTHER" id="PTHR43510:SF1">
    <property type="entry name" value="AMINOTRANSFERASE FUNCTION, HYPOTHETICAL (EUROFUNG)"/>
    <property type="match status" value="1"/>
</dbReference>
<keyword evidence="1 3" id="KW-0808">Transferase</keyword>